<keyword evidence="4" id="KW-0479">Metal-binding</keyword>
<keyword evidence="5" id="KW-0460">Magnesium</keyword>
<reference evidence="8" key="1">
    <citation type="submission" date="2023-07" db="EMBL/GenBank/DDBJ databases">
        <title>FDA dAtabase for Regulatory Grade micrObial Sequences (FDA-ARGOS): Supporting development and validation of Infectious Disease Dx tests.</title>
        <authorList>
            <person name="Sproer C."/>
            <person name="Gronow S."/>
            <person name="Severitt S."/>
            <person name="Schroder I."/>
            <person name="Tallon L."/>
            <person name="Sadzewicz L."/>
            <person name="Zhao X."/>
            <person name="Boylan J."/>
            <person name="Ott S."/>
            <person name="Bowen H."/>
            <person name="Vavikolanu K."/>
            <person name="Hazen T."/>
            <person name="Aluvathingal J."/>
            <person name="Nadendla S."/>
            <person name="Lowell S."/>
            <person name="Myers T."/>
            <person name="Yan Y."/>
        </authorList>
    </citation>
    <scope>NUCLEOTIDE SEQUENCE [LARGE SCALE GENOMIC DNA]</scope>
    <source>
        <strain evidence="8">FDAARGOS_1538</strain>
    </source>
</reference>
<dbReference type="InterPro" id="IPR000092">
    <property type="entry name" value="Polyprenyl_synt"/>
</dbReference>
<evidence type="ECO:0000256" key="1">
    <source>
        <dbReference type="ARBA" id="ARBA00001946"/>
    </source>
</evidence>
<sequence>MNVIVSDALIRDKLIDDCVFKVHEEIKNILSDYKSSQKLCDIVQDALTSSGKMLRTKLLICISLMGLEEISQKVISQAAAVEITHLASLIHDDIIDDSTLRRSHKSTQAKYGKDVAVFAGDFMIAKVFSYLANENLYEETKVIADTIKHMCNGEVGQNLIKYRLDMGEEEYFENISGKTASFFKTVCYFGARNAGFSQIDTERMVAFGENLGLMFQLKDDLLDLFSNKEVTGKEGFSDIREGIYTYPVLLALKDEDYGEEIHRILVENKERKLGEDELVNLRKLLIKAEADALTSLKIRALADENRFILASMNNKKAKYLEKILAKVENS</sequence>
<dbReference type="Proteomes" id="UP001198374">
    <property type="component" value="Unassembled WGS sequence"/>
</dbReference>
<dbReference type="Pfam" id="PF00348">
    <property type="entry name" value="polyprenyl_synt"/>
    <property type="match status" value="1"/>
</dbReference>
<organism evidence="7 8">
    <name type="scientific">Anaerococcus degeneri</name>
    <dbReference type="NCBI Taxonomy" id="361500"/>
    <lineage>
        <taxon>Bacteria</taxon>
        <taxon>Bacillati</taxon>
        <taxon>Bacillota</taxon>
        <taxon>Tissierellia</taxon>
        <taxon>Tissierellales</taxon>
        <taxon>Peptoniphilaceae</taxon>
        <taxon>Anaerococcus</taxon>
    </lineage>
</organism>
<dbReference type="SUPFAM" id="SSF48576">
    <property type="entry name" value="Terpenoid synthases"/>
    <property type="match status" value="1"/>
</dbReference>
<dbReference type="CDD" id="cd00685">
    <property type="entry name" value="Trans_IPPS_HT"/>
    <property type="match status" value="1"/>
</dbReference>
<accession>A0ABS7Z2Z5</accession>
<evidence type="ECO:0000256" key="6">
    <source>
        <dbReference type="RuleBase" id="RU004466"/>
    </source>
</evidence>
<dbReference type="PANTHER" id="PTHR12001">
    <property type="entry name" value="GERANYLGERANYL PYROPHOSPHATE SYNTHASE"/>
    <property type="match status" value="1"/>
</dbReference>
<evidence type="ECO:0000313" key="7">
    <source>
        <dbReference type="EMBL" id="MCA2096901.1"/>
    </source>
</evidence>
<comment type="similarity">
    <text evidence="2 6">Belongs to the FPP/GGPP synthase family.</text>
</comment>
<dbReference type="RefSeq" id="WP_209771168.1">
    <property type="nucleotide sequence ID" value="NZ_JAGGLO010000001.1"/>
</dbReference>
<comment type="cofactor">
    <cofactor evidence="1">
        <name>Mg(2+)</name>
        <dbReference type="ChEBI" id="CHEBI:18420"/>
    </cofactor>
</comment>
<keyword evidence="8" id="KW-1185">Reference proteome</keyword>
<comment type="caution">
    <text evidence="7">The sequence shown here is derived from an EMBL/GenBank/DDBJ whole genome shotgun (WGS) entry which is preliminary data.</text>
</comment>
<evidence type="ECO:0000256" key="2">
    <source>
        <dbReference type="ARBA" id="ARBA00006706"/>
    </source>
</evidence>
<keyword evidence="3 6" id="KW-0808">Transferase</keyword>
<evidence type="ECO:0000256" key="4">
    <source>
        <dbReference type="ARBA" id="ARBA00022723"/>
    </source>
</evidence>
<dbReference type="Gene3D" id="1.10.600.10">
    <property type="entry name" value="Farnesyl Diphosphate Synthase"/>
    <property type="match status" value="1"/>
</dbReference>
<dbReference type="InterPro" id="IPR008949">
    <property type="entry name" value="Isoprenoid_synthase_dom_sf"/>
</dbReference>
<dbReference type="InterPro" id="IPR033749">
    <property type="entry name" value="Polyprenyl_synt_CS"/>
</dbReference>
<gene>
    <name evidence="7" type="ORF">LDJ82_08350</name>
</gene>
<evidence type="ECO:0000256" key="5">
    <source>
        <dbReference type="ARBA" id="ARBA00022842"/>
    </source>
</evidence>
<proteinExistence type="inferred from homology"/>
<protein>
    <submittedName>
        <fullName evidence="7">Polyprenyl synthetase family protein</fullName>
    </submittedName>
</protein>
<dbReference type="SFLD" id="SFLDS00005">
    <property type="entry name" value="Isoprenoid_Synthase_Type_I"/>
    <property type="match status" value="1"/>
</dbReference>
<dbReference type="EMBL" id="JAIWIY010000001">
    <property type="protein sequence ID" value="MCA2096901.1"/>
    <property type="molecule type" value="Genomic_DNA"/>
</dbReference>
<dbReference type="PROSITE" id="PS00444">
    <property type="entry name" value="POLYPRENYL_SYNTHASE_2"/>
    <property type="match status" value="1"/>
</dbReference>
<name>A0ABS7Z2Z5_9FIRM</name>
<dbReference type="PANTHER" id="PTHR12001:SF69">
    <property type="entry name" value="ALL TRANS-POLYPRENYL-DIPHOSPHATE SYNTHASE PDSS1"/>
    <property type="match status" value="1"/>
</dbReference>
<evidence type="ECO:0000256" key="3">
    <source>
        <dbReference type="ARBA" id="ARBA00022679"/>
    </source>
</evidence>
<evidence type="ECO:0000313" key="8">
    <source>
        <dbReference type="Proteomes" id="UP001198374"/>
    </source>
</evidence>